<evidence type="ECO:0000313" key="2">
    <source>
        <dbReference type="EMBL" id="KOC70457.1"/>
    </source>
</evidence>
<reference evidence="2 3" key="1">
    <citation type="submission" date="2015-07" db="EMBL/GenBank/DDBJ databases">
        <title>The genome of Habropoda laboriosa.</title>
        <authorList>
            <person name="Pan H."/>
            <person name="Kapheim K."/>
        </authorList>
    </citation>
    <scope>NUCLEOTIDE SEQUENCE [LARGE SCALE GENOMIC DNA]</scope>
    <source>
        <strain evidence="2">0110345459</strain>
    </source>
</reference>
<accession>A0A0L7RHJ9</accession>
<dbReference type="STRING" id="597456.A0A0L7RHJ9"/>
<sequence length="92" mass="10320">MVFINKQGKYIKIQFISNFPLIYIITTNFYRLIILAFAGSIGMTLVILSCALPIQWGACYLTLAGNVVVYLTLVGLFVTVDQDDIDYNTMLS</sequence>
<organism evidence="2 3">
    <name type="scientific">Habropoda laboriosa</name>
    <dbReference type="NCBI Taxonomy" id="597456"/>
    <lineage>
        <taxon>Eukaryota</taxon>
        <taxon>Metazoa</taxon>
        <taxon>Ecdysozoa</taxon>
        <taxon>Arthropoda</taxon>
        <taxon>Hexapoda</taxon>
        <taxon>Insecta</taxon>
        <taxon>Pterygota</taxon>
        <taxon>Neoptera</taxon>
        <taxon>Endopterygota</taxon>
        <taxon>Hymenoptera</taxon>
        <taxon>Apocrita</taxon>
        <taxon>Aculeata</taxon>
        <taxon>Apoidea</taxon>
        <taxon>Anthophila</taxon>
        <taxon>Apidae</taxon>
        <taxon>Habropoda</taxon>
    </lineage>
</organism>
<protein>
    <submittedName>
        <fullName evidence="2">Uncharacterized protein</fullName>
    </submittedName>
</protein>
<gene>
    <name evidence="2" type="ORF">WH47_00602</name>
</gene>
<keyword evidence="1" id="KW-0472">Membrane</keyword>
<dbReference type="Proteomes" id="UP000053825">
    <property type="component" value="Unassembled WGS sequence"/>
</dbReference>
<dbReference type="EMBL" id="KQ414588">
    <property type="protein sequence ID" value="KOC70457.1"/>
    <property type="molecule type" value="Genomic_DNA"/>
</dbReference>
<keyword evidence="1" id="KW-0812">Transmembrane</keyword>
<proteinExistence type="predicted"/>
<keyword evidence="1" id="KW-1133">Transmembrane helix</keyword>
<feature type="transmembrane region" description="Helical" evidence="1">
    <location>
        <begin position="60"/>
        <end position="80"/>
    </location>
</feature>
<name>A0A0L7RHJ9_9HYME</name>
<evidence type="ECO:0000256" key="1">
    <source>
        <dbReference type="SAM" id="Phobius"/>
    </source>
</evidence>
<evidence type="ECO:0000313" key="3">
    <source>
        <dbReference type="Proteomes" id="UP000053825"/>
    </source>
</evidence>
<dbReference type="OrthoDB" id="14246at2759"/>
<feature type="transmembrane region" description="Helical" evidence="1">
    <location>
        <begin position="21"/>
        <end position="54"/>
    </location>
</feature>
<dbReference type="AlphaFoldDB" id="A0A0L7RHJ9"/>
<keyword evidence="3" id="KW-1185">Reference proteome</keyword>